<dbReference type="GO" id="GO:0004521">
    <property type="term" value="F:RNA endonuclease activity"/>
    <property type="evidence" value="ECO:0007669"/>
    <property type="project" value="InterPro"/>
</dbReference>
<comment type="subunit">
    <text evidence="9">Homodimer, forms a heterotetramer with a Cas1 homodimer.</text>
</comment>
<dbReference type="PANTHER" id="PTHR34405">
    <property type="entry name" value="CRISPR-ASSOCIATED ENDORIBONUCLEASE CAS2"/>
    <property type="match status" value="1"/>
</dbReference>
<dbReference type="Pfam" id="PF09827">
    <property type="entry name" value="CRISPR_Cas2"/>
    <property type="match status" value="1"/>
</dbReference>
<dbReference type="InterPro" id="IPR021127">
    <property type="entry name" value="CRISPR_associated_Cas2"/>
</dbReference>
<keyword evidence="3 9" id="KW-0540">Nuclease</keyword>
<evidence type="ECO:0000256" key="5">
    <source>
        <dbReference type="ARBA" id="ARBA00022759"/>
    </source>
</evidence>
<gene>
    <name evidence="9" type="primary">cas2</name>
    <name evidence="10" type="ORF">HMPREF9195_00774</name>
</gene>
<keyword evidence="7 9" id="KW-0460">Magnesium</keyword>
<evidence type="ECO:0000256" key="7">
    <source>
        <dbReference type="ARBA" id="ARBA00022842"/>
    </source>
</evidence>
<comment type="caution">
    <text evidence="10">The sequence shown here is derived from an EMBL/GenBank/DDBJ whole genome shotgun (WGS) entry which is preliminary data.</text>
</comment>
<dbReference type="SUPFAM" id="SSF143430">
    <property type="entry name" value="TTP0101/SSO1404-like"/>
    <property type="match status" value="1"/>
</dbReference>
<keyword evidence="5 9" id="KW-0255">Endonuclease</keyword>
<dbReference type="HAMAP" id="MF_01471">
    <property type="entry name" value="Cas2"/>
    <property type="match status" value="1"/>
</dbReference>
<evidence type="ECO:0000256" key="6">
    <source>
        <dbReference type="ARBA" id="ARBA00022801"/>
    </source>
</evidence>
<evidence type="ECO:0000256" key="9">
    <source>
        <dbReference type="HAMAP-Rule" id="MF_01471"/>
    </source>
</evidence>
<dbReference type="Gene3D" id="3.30.70.240">
    <property type="match status" value="1"/>
</dbReference>
<evidence type="ECO:0000256" key="1">
    <source>
        <dbReference type="ARBA" id="ARBA00001946"/>
    </source>
</evidence>
<dbReference type="RefSeq" id="WP_016522744.1">
    <property type="nucleotide sequence ID" value="NZ_KE332517.1"/>
</dbReference>
<dbReference type="AlphaFoldDB" id="A0AA87NRM3"/>
<evidence type="ECO:0000256" key="4">
    <source>
        <dbReference type="ARBA" id="ARBA00022723"/>
    </source>
</evidence>
<keyword evidence="8 9" id="KW-0051">Antiviral defense</keyword>
<name>A0AA87NRM3_TREMD</name>
<dbReference type="InterPro" id="IPR019199">
    <property type="entry name" value="Virulence_VapD/CRISPR_Cas2"/>
</dbReference>
<dbReference type="GO" id="GO:0051607">
    <property type="term" value="P:defense response to virus"/>
    <property type="evidence" value="ECO:0007669"/>
    <property type="project" value="UniProtKB-UniRule"/>
</dbReference>
<protein>
    <recommendedName>
        <fullName evidence="9">CRISPR-associated endoribonuclease Cas2</fullName>
        <ecNumber evidence="9">3.1.-.-</ecNumber>
    </recommendedName>
</protein>
<accession>A0AA87NRM3</accession>
<dbReference type="EMBL" id="ATFE01000004">
    <property type="protein sequence ID" value="EPF29488.1"/>
    <property type="molecule type" value="Genomic_DNA"/>
</dbReference>
<comment type="cofactor">
    <cofactor evidence="1 9">
        <name>Mg(2+)</name>
        <dbReference type="ChEBI" id="CHEBI:18420"/>
    </cofactor>
</comment>
<dbReference type="Proteomes" id="UP000014634">
    <property type="component" value="Unassembled WGS sequence"/>
</dbReference>
<reference evidence="10 11" key="1">
    <citation type="submission" date="2013-04" db="EMBL/GenBank/DDBJ databases">
        <title>The Genome Sequence of Treponema medium ATCC 700293.</title>
        <authorList>
            <consortium name="The Broad Institute Genomics Platform"/>
            <person name="Earl A."/>
            <person name="Ward D."/>
            <person name="Feldgarden M."/>
            <person name="Gevers D."/>
            <person name="Leonetti C."/>
            <person name="Blanton J.M."/>
            <person name="Dewhirst F.E."/>
            <person name="Izard J."/>
            <person name="Walker B."/>
            <person name="Young S."/>
            <person name="Zeng Q."/>
            <person name="Gargeya S."/>
            <person name="Fitzgerald M."/>
            <person name="Haas B."/>
            <person name="Abouelleil A."/>
            <person name="Allen A.W."/>
            <person name="Alvarado L."/>
            <person name="Arachchi H.M."/>
            <person name="Berlin A.M."/>
            <person name="Chapman S.B."/>
            <person name="Gainer-Dewar J."/>
            <person name="Goldberg J."/>
            <person name="Griggs A."/>
            <person name="Gujja S."/>
            <person name="Hansen M."/>
            <person name="Howarth C."/>
            <person name="Imamovic A."/>
            <person name="Ireland A."/>
            <person name="Larimer J."/>
            <person name="McCowan C."/>
            <person name="Murphy C."/>
            <person name="Pearson M."/>
            <person name="Poon T.W."/>
            <person name="Priest M."/>
            <person name="Roberts A."/>
            <person name="Saif S."/>
            <person name="Shea T."/>
            <person name="Sisk P."/>
            <person name="Sykes S."/>
            <person name="Wortman J."/>
            <person name="Nusbaum C."/>
            <person name="Birren B."/>
        </authorList>
    </citation>
    <scope>NUCLEOTIDE SEQUENCE [LARGE SCALE GENOMIC DNA]</scope>
    <source>
        <strain evidence="10 11">ATCC 700293</strain>
    </source>
</reference>
<evidence type="ECO:0000313" key="10">
    <source>
        <dbReference type="EMBL" id="EPF29488.1"/>
    </source>
</evidence>
<feature type="binding site" evidence="9">
    <location>
        <position position="12"/>
    </location>
    <ligand>
        <name>Mg(2+)</name>
        <dbReference type="ChEBI" id="CHEBI:18420"/>
        <note>catalytic</note>
    </ligand>
</feature>
<proteinExistence type="inferred from homology"/>
<organism evidence="10 11">
    <name type="scientific">Treponema medium ATCC 700293</name>
    <dbReference type="NCBI Taxonomy" id="1125700"/>
    <lineage>
        <taxon>Bacteria</taxon>
        <taxon>Pseudomonadati</taxon>
        <taxon>Spirochaetota</taxon>
        <taxon>Spirochaetia</taxon>
        <taxon>Spirochaetales</taxon>
        <taxon>Treponemataceae</taxon>
        <taxon>Treponema</taxon>
    </lineage>
</organism>
<dbReference type="GO" id="GO:0046872">
    <property type="term" value="F:metal ion binding"/>
    <property type="evidence" value="ECO:0007669"/>
    <property type="project" value="UniProtKB-UniRule"/>
</dbReference>
<sequence>MQEERYWLIAYDIRHPRRLARVAKCISSYAWRLQKSIFEAHITADTMAQLEKRLNAIIRDDDTILILPICACDRGKRKICGLAGSSDPMQDSCMML</sequence>
<evidence type="ECO:0000256" key="3">
    <source>
        <dbReference type="ARBA" id="ARBA00022722"/>
    </source>
</evidence>
<evidence type="ECO:0000313" key="11">
    <source>
        <dbReference type="Proteomes" id="UP000014634"/>
    </source>
</evidence>
<dbReference type="CDD" id="cd09725">
    <property type="entry name" value="Cas2_I_II_III"/>
    <property type="match status" value="1"/>
</dbReference>
<dbReference type="NCBIfam" id="TIGR01573">
    <property type="entry name" value="cas2"/>
    <property type="match status" value="1"/>
</dbReference>
<dbReference type="PANTHER" id="PTHR34405:SF3">
    <property type="entry name" value="CRISPR-ASSOCIATED ENDORIBONUCLEASE CAS2 3"/>
    <property type="match status" value="1"/>
</dbReference>
<dbReference type="EC" id="3.1.-.-" evidence="9"/>
<evidence type="ECO:0000256" key="8">
    <source>
        <dbReference type="ARBA" id="ARBA00023118"/>
    </source>
</evidence>
<comment type="function">
    <text evidence="9">CRISPR (clustered regularly interspaced short palindromic repeat), is an adaptive immune system that provides protection against mobile genetic elements (viruses, transposable elements and conjugative plasmids). CRISPR clusters contain sequences complementary to antecedent mobile elements and target invading nucleic acids. CRISPR clusters are transcribed and processed into CRISPR RNA (crRNA). Functions as a ssRNA-specific endoribonuclease. Involved in the integration of spacer DNA into the CRISPR cassette.</text>
</comment>
<evidence type="ECO:0000256" key="2">
    <source>
        <dbReference type="ARBA" id="ARBA00009959"/>
    </source>
</evidence>
<dbReference type="GO" id="GO:0016787">
    <property type="term" value="F:hydrolase activity"/>
    <property type="evidence" value="ECO:0007669"/>
    <property type="project" value="UniProtKB-KW"/>
</dbReference>
<keyword evidence="4 9" id="KW-0479">Metal-binding</keyword>
<keyword evidence="6 9" id="KW-0378">Hydrolase</keyword>
<comment type="similarity">
    <text evidence="2 9">Belongs to the CRISPR-associated endoribonuclease Cas2 protein family.</text>
</comment>
<dbReference type="GO" id="GO:0043571">
    <property type="term" value="P:maintenance of CRISPR repeat elements"/>
    <property type="evidence" value="ECO:0007669"/>
    <property type="project" value="UniProtKB-UniRule"/>
</dbReference>